<proteinExistence type="predicted"/>
<organism evidence="2 3">
    <name type="scientific">Exaiptasia diaphana</name>
    <name type="common">Tropical sea anemone</name>
    <name type="synonym">Aiptasia pulchella</name>
    <dbReference type="NCBI Taxonomy" id="2652724"/>
    <lineage>
        <taxon>Eukaryota</taxon>
        <taxon>Metazoa</taxon>
        <taxon>Cnidaria</taxon>
        <taxon>Anthozoa</taxon>
        <taxon>Hexacorallia</taxon>
        <taxon>Actiniaria</taxon>
        <taxon>Aiptasiidae</taxon>
        <taxon>Exaiptasia</taxon>
    </lineage>
</organism>
<dbReference type="AlphaFoldDB" id="A0A913YMS5"/>
<evidence type="ECO:0000259" key="1">
    <source>
        <dbReference type="Pfam" id="PF13358"/>
    </source>
</evidence>
<dbReference type="InterPro" id="IPR038717">
    <property type="entry name" value="Tc1-like_DDE_dom"/>
</dbReference>
<dbReference type="OrthoDB" id="5948373at2759"/>
<dbReference type="KEGG" id="epa:114575526"/>
<dbReference type="PANTHER" id="PTHR46564:SF1">
    <property type="entry name" value="TRANSPOSASE"/>
    <property type="match status" value="1"/>
</dbReference>
<feature type="domain" description="Tc1-like transposase DDE" evidence="1">
    <location>
        <begin position="34"/>
        <end position="145"/>
    </location>
</feature>
<dbReference type="GeneID" id="114575526"/>
<name>A0A913YMS5_EXADI</name>
<reference evidence="2" key="1">
    <citation type="submission" date="2022-11" db="UniProtKB">
        <authorList>
            <consortium name="EnsemblMetazoa"/>
        </authorList>
    </citation>
    <scope>IDENTIFICATION</scope>
</reference>
<dbReference type="RefSeq" id="XP_028516338.1">
    <property type="nucleotide sequence ID" value="XM_028660537.1"/>
</dbReference>
<dbReference type="InterPro" id="IPR036397">
    <property type="entry name" value="RNaseH_sf"/>
</dbReference>
<evidence type="ECO:0000313" key="2">
    <source>
        <dbReference type="EnsemblMetazoa" id="XP_028516338.1"/>
    </source>
</evidence>
<dbReference type="Gene3D" id="3.30.420.10">
    <property type="entry name" value="Ribonuclease H-like superfamily/Ribonuclease H"/>
    <property type="match status" value="1"/>
</dbReference>
<sequence>MGYSRRKLNLIARQRNDWLRAEFRHRMAQFDTHQLLFIDESSKDERTFQRRYARGLKGSRISTKGNFTRGTRYSVLSAISVEGVIASHTIVGAYDQRQFEFAMTSFVLPHVGSVARREKCSVVIMDNCAIHTSNDVITALTDQQCKGFFEDCGYF</sequence>
<keyword evidence="3" id="KW-1185">Reference proteome</keyword>
<dbReference type="GO" id="GO:0003676">
    <property type="term" value="F:nucleic acid binding"/>
    <property type="evidence" value="ECO:0007669"/>
    <property type="project" value="InterPro"/>
</dbReference>
<protein>
    <recommendedName>
        <fullName evidence="1">Tc1-like transposase DDE domain-containing protein</fullName>
    </recommendedName>
</protein>
<accession>A0A913YMS5</accession>
<evidence type="ECO:0000313" key="3">
    <source>
        <dbReference type="Proteomes" id="UP000887567"/>
    </source>
</evidence>
<dbReference type="Pfam" id="PF13358">
    <property type="entry name" value="DDE_3"/>
    <property type="match status" value="1"/>
</dbReference>
<dbReference type="PANTHER" id="PTHR46564">
    <property type="entry name" value="TRANSPOSASE"/>
    <property type="match status" value="1"/>
</dbReference>
<dbReference type="Proteomes" id="UP000887567">
    <property type="component" value="Unplaced"/>
</dbReference>
<dbReference type="EnsemblMetazoa" id="XM_028660537.1">
    <property type="protein sequence ID" value="XP_028516338.1"/>
    <property type="gene ID" value="LOC114575526"/>
</dbReference>